<dbReference type="Proteomes" id="UP000298416">
    <property type="component" value="Unassembled WGS sequence"/>
</dbReference>
<evidence type="ECO:0000313" key="2">
    <source>
        <dbReference type="Proteomes" id="UP000298416"/>
    </source>
</evidence>
<comment type="caution">
    <text evidence="1">The sequence shown here is derived from an EMBL/GenBank/DDBJ whole genome shotgun (WGS) entry which is preliminary data.</text>
</comment>
<protein>
    <submittedName>
        <fullName evidence="1">Uncharacterized protein</fullName>
    </submittedName>
</protein>
<accession>A0A8X8WUF8</accession>
<gene>
    <name evidence="1" type="ORF">SASPL_137481</name>
</gene>
<sequence length="564" mass="64439">MVKLRSLKQLGMVSDYLNHFKTLLAKVEINESYVVHLFVSGLHYHIQNSVRMYMPKSLVHAFALARLQESSLNFRGIYYADLEVKDELWERGSDREGLVRIDRNGDAQETKTKFNSLKFKEELHSITAPEIAIQLSKNSSSTLGGGSNPDMDDVDVDDVVWNKSIGVLQGKILDVGHNLVGYPRAEGLAVAEVKGADLLSRVPAPHLEFGGWKKYLNFRDELLKDTQGSLRDMNVMVLDAVHTAPKVLHKWIEEPRHHTTRILQVAREHIYKTERCLLYSMRMFGNDILSPFASGTILNEVVGGSLCQNGDKQNRIHVEDHLQLHGDESRSRSVERGKRNIKHQLIKQELISQVGCLAPPLCLVTEFMSSGRVFDELQNRKMLVQLGIMTAEAEIWQGFASEVFRQKLYNHNDNVFIYELWSLNITLKELRIFEELELEVKMMLWLYFWKAMRRARGDIASRSYSSVQKVVIEKDALSRVHSSDIVISLGRRKGGSLQESFEVYEIGCSKLGQRKLFFQLLETILKLGNRGNGESNKLCIRLKYQSIVLSASFGFSKECFNFLL</sequence>
<reference evidence="1" key="1">
    <citation type="submission" date="2018-01" db="EMBL/GenBank/DDBJ databases">
        <authorList>
            <person name="Mao J.F."/>
        </authorList>
    </citation>
    <scope>NUCLEOTIDE SEQUENCE</scope>
    <source>
        <strain evidence="1">Huo1</strain>
        <tissue evidence="1">Leaf</tissue>
    </source>
</reference>
<organism evidence="1">
    <name type="scientific">Salvia splendens</name>
    <name type="common">Scarlet sage</name>
    <dbReference type="NCBI Taxonomy" id="180675"/>
    <lineage>
        <taxon>Eukaryota</taxon>
        <taxon>Viridiplantae</taxon>
        <taxon>Streptophyta</taxon>
        <taxon>Embryophyta</taxon>
        <taxon>Tracheophyta</taxon>
        <taxon>Spermatophyta</taxon>
        <taxon>Magnoliopsida</taxon>
        <taxon>eudicotyledons</taxon>
        <taxon>Gunneridae</taxon>
        <taxon>Pentapetalae</taxon>
        <taxon>asterids</taxon>
        <taxon>lamiids</taxon>
        <taxon>Lamiales</taxon>
        <taxon>Lamiaceae</taxon>
        <taxon>Nepetoideae</taxon>
        <taxon>Mentheae</taxon>
        <taxon>Salviinae</taxon>
        <taxon>Salvia</taxon>
        <taxon>Salvia subgen. Calosphace</taxon>
        <taxon>core Calosphace</taxon>
    </lineage>
</organism>
<dbReference type="AlphaFoldDB" id="A0A8X8WUF8"/>
<proteinExistence type="predicted"/>
<evidence type="ECO:0000313" key="1">
    <source>
        <dbReference type="EMBL" id="KAG6400640.1"/>
    </source>
</evidence>
<reference evidence="1" key="2">
    <citation type="submission" date="2020-08" db="EMBL/GenBank/DDBJ databases">
        <title>Plant Genome Project.</title>
        <authorList>
            <person name="Zhang R.-G."/>
        </authorList>
    </citation>
    <scope>NUCLEOTIDE SEQUENCE</scope>
    <source>
        <strain evidence="1">Huo1</strain>
        <tissue evidence="1">Leaf</tissue>
    </source>
</reference>
<dbReference type="EMBL" id="PNBA02000014">
    <property type="protein sequence ID" value="KAG6400640.1"/>
    <property type="molecule type" value="Genomic_DNA"/>
</dbReference>
<keyword evidence="2" id="KW-1185">Reference proteome</keyword>
<name>A0A8X8WUF8_SALSN</name>